<dbReference type="InterPro" id="IPR011008">
    <property type="entry name" value="Dimeric_a/b-barrel"/>
</dbReference>
<keyword evidence="3" id="KW-1185">Reference proteome</keyword>
<reference evidence="2" key="1">
    <citation type="journal article" date="2014" name="Int. J. Syst. Evol. Microbiol.">
        <title>Complete genome sequence of Corynebacterium casei LMG S-19264T (=DSM 44701T), isolated from a smear-ripened cheese.</title>
        <authorList>
            <consortium name="US DOE Joint Genome Institute (JGI-PGF)"/>
            <person name="Walter F."/>
            <person name="Albersmeier A."/>
            <person name="Kalinowski J."/>
            <person name="Ruckert C."/>
        </authorList>
    </citation>
    <scope>NUCLEOTIDE SEQUENCE</scope>
    <source>
        <strain evidence="2">CGMCC 1.15493</strain>
    </source>
</reference>
<dbReference type="Gene3D" id="3.30.70.100">
    <property type="match status" value="1"/>
</dbReference>
<protein>
    <submittedName>
        <fullName evidence="2">Antibiotic biosynthesis monooxygenase</fullName>
    </submittedName>
</protein>
<dbReference type="Proteomes" id="UP000613160">
    <property type="component" value="Unassembled WGS sequence"/>
</dbReference>
<dbReference type="GO" id="GO:0004497">
    <property type="term" value="F:monooxygenase activity"/>
    <property type="evidence" value="ECO:0007669"/>
    <property type="project" value="UniProtKB-KW"/>
</dbReference>
<dbReference type="SUPFAM" id="SSF54909">
    <property type="entry name" value="Dimeric alpha+beta barrel"/>
    <property type="match status" value="1"/>
</dbReference>
<comment type="caution">
    <text evidence="2">The sequence shown here is derived from an EMBL/GenBank/DDBJ whole genome shotgun (WGS) entry which is preliminary data.</text>
</comment>
<gene>
    <name evidence="2" type="ORF">GCM10011335_03030</name>
</gene>
<keyword evidence="2" id="KW-0560">Oxidoreductase</keyword>
<accession>A0A916XSF8</accession>
<reference evidence="2" key="2">
    <citation type="submission" date="2020-09" db="EMBL/GenBank/DDBJ databases">
        <authorList>
            <person name="Sun Q."/>
            <person name="Zhou Y."/>
        </authorList>
    </citation>
    <scope>NUCLEOTIDE SEQUENCE</scope>
    <source>
        <strain evidence="2">CGMCC 1.15493</strain>
    </source>
</reference>
<evidence type="ECO:0000313" key="2">
    <source>
        <dbReference type="EMBL" id="GGD03621.1"/>
    </source>
</evidence>
<evidence type="ECO:0000259" key="1">
    <source>
        <dbReference type="PROSITE" id="PS51725"/>
    </source>
</evidence>
<dbReference type="RefSeq" id="WP_188848788.1">
    <property type="nucleotide sequence ID" value="NZ_BMJJ01000001.1"/>
</dbReference>
<dbReference type="AlphaFoldDB" id="A0A916XSF8"/>
<dbReference type="PANTHER" id="PTHR33336">
    <property type="entry name" value="QUINOL MONOOXYGENASE YGIN-RELATED"/>
    <property type="match status" value="1"/>
</dbReference>
<name>A0A916XSF8_9HYPH</name>
<dbReference type="Pfam" id="PF03992">
    <property type="entry name" value="ABM"/>
    <property type="match status" value="1"/>
</dbReference>
<organism evidence="2 3">
    <name type="scientific">Aureimonas glaciei</name>
    <dbReference type="NCBI Taxonomy" id="1776957"/>
    <lineage>
        <taxon>Bacteria</taxon>
        <taxon>Pseudomonadati</taxon>
        <taxon>Pseudomonadota</taxon>
        <taxon>Alphaproteobacteria</taxon>
        <taxon>Hyphomicrobiales</taxon>
        <taxon>Aurantimonadaceae</taxon>
        <taxon>Aureimonas</taxon>
    </lineage>
</organism>
<dbReference type="PANTHER" id="PTHR33336:SF15">
    <property type="entry name" value="ABM DOMAIN-CONTAINING PROTEIN"/>
    <property type="match status" value="1"/>
</dbReference>
<keyword evidence="2" id="KW-0503">Monooxygenase</keyword>
<dbReference type="EMBL" id="BMJJ01000001">
    <property type="protein sequence ID" value="GGD03621.1"/>
    <property type="molecule type" value="Genomic_DNA"/>
</dbReference>
<feature type="domain" description="ABM" evidence="1">
    <location>
        <begin position="2"/>
        <end position="91"/>
    </location>
</feature>
<dbReference type="InterPro" id="IPR050744">
    <property type="entry name" value="AI-2_Isomerase_LsrG"/>
</dbReference>
<dbReference type="InterPro" id="IPR007138">
    <property type="entry name" value="ABM_dom"/>
</dbReference>
<sequence length="98" mass="10887">MIYLIATLKIRPGSQAAVVAAATPCIHATRQEAGCLRYDLLASVLEPETLVFVEQWETREALDAHFATPHLLAWRAGLAPHKLEGRIEIVHPDHVEQL</sequence>
<proteinExistence type="predicted"/>
<evidence type="ECO:0000313" key="3">
    <source>
        <dbReference type="Proteomes" id="UP000613160"/>
    </source>
</evidence>
<dbReference type="PROSITE" id="PS51725">
    <property type="entry name" value="ABM"/>
    <property type="match status" value="1"/>
</dbReference>